<comment type="caution">
    <text evidence="3">The sequence shown here is derived from an EMBL/GenBank/DDBJ whole genome shotgun (WGS) entry which is preliminary data.</text>
</comment>
<dbReference type="EMBL" id="BAAAZH010000011">
    <property type="protein sequence ID" value="GAA4115623.1"/>
    <property type="molecule type" value="Genomic_DNA"/>
</dbReference>
<dbReference type="InterPro" id="IPR003399">
    <property type="entry name" value="Mce/MlaD"/>
</dbReference>
<organism evidence="3 4">
    <name type="scientific">Nocardioides fonticola</name>
    <dbReference type="NCBI Taxonomy" id="450363"/>
    <lineage>
        <taxon>Bacteria</taxon>
        <taxon>Bacillati</taxon>
        <taxon>Actinomycetota</taxon>
        <taxon>Actinomycetes</taxon>
        <taxon>Propionibacteriales</taxon>
        <taxon>Nocardioidaceae</taxon>
        <taxon>Nocardioides</taxon>
    </lineage>
</organism>
<dbReference type="Proteomes" id="UP001501495">
    <property type="component" value="Unassembled WGS sequence"/>
</dbReference>
<dbReference type="PANTHER" id="PTHR33371">
    <property type="entry name" value="INTERMEMBRANE PHOSPHOLIPID TRANSPORT SYSTEM BINDING PROTEIN MLAD-RELATED"/>
    <property type="match status" value="1"/>
</dbReference>
<name>A0ABP7XGV0_9ACTN</name>
<evidence type="ECO:0000259" key="1">
    <source>
        <dbReference type="Pfam" id="PF02470"/>
    </source>
</evidence>
<evidence type="ECO:0000259" key="2">
    <source>
        <dbReference type="Pfam" id="PF11887"/>
    </source>
</evidence>
<dbReference type="PANTHER" id="PTHR33371:SF18">
    <property type="entry name" value="MCE-FAMILY PROTEIN MCE3C"/>
    <property type="match status" value="1"/>
</dbReference>
<feature type="domain" description="Mce/MlaD" evidence="1">
    <location>
        <begin position="46"/>
        <end position="119"/>
    </location>
</feature>
<sequence length="342" mass="36288">MISRLMNKRFAERNPAVLGVVGAVLLALIVVGSLSAARIKGVLTEREYHARFTEAAGLRPGDDVRVAGLTLGTVSSLTIEDDQVEVAFRLDKDVRLGSDTQAEIKSATVLGRKFLQITPKGDGELGSATIPVARTRAPFDLQSQLEGLGGEVQPLKKAQLARALDTVSDTFADTPDDVRAALEGVRRGARVIASRDGALLDLLRSASQVSGILATRSGDLTTLVRDANDLLAELTARRTALRAVLINANALLGQLRALAEENDQQIGPALDQLARVSDLLKRNRANLTATIEGLRNYTGSLGEAVNGGPWFYGYIANLVPSNMAQQTVDSILSQTPTVGGSS</sequence>
<feature type="domain" description="Mammalian cell entry C-terminal" evidence="2">
    <location>
        <begin position="128"/>
        <end position="308"/>
    </location>
</feature>
<dbReference type="InterPro" id="IPR005693">
    <property type="entry name" value="Mce"/>
</dbReference>
<dbReference type="Pfam" id="PF11887">
    <property type="entry name" value="Mce4_CUP1"/>
    <property type="match status" value="1"/>
</dbReference>
<evidence type="ECO:0000313" key="3">
    <source>
        <dbReference type="EMBL" id="GAA4115623.1"/>
    </source>
</evidence>
<accession>A0ABP7XGV0</accession>
<dbReference type="PRINTS" id="PR01782">
    <property type="entry name" value="MCEVIRFACTOR"/>
</dbReference>
<dbReference type="Pfam" id="PF02470">
    <property type="entry name" value="MlaD"/>
    <property type="match status" value="1"/>
</dbReference>
<dbReference type="InterPro" id="IPR024516">
    <property type="entry name" value="Mce_C"/>
</dbReference>
<evidence type="ECO:0000313" key="4">
    <source>
        <dbReference type="Proteomes" id="UP001501495"/>
    </source>
</evidence>
<dbReference type="InterPro" id="IPR052336">
    <property type="entry name" value="MlaD_Phospholipid_Transporter"/>
</dbReference>
<protein>
    <submittedName>
        <fullName evidence="3">Virulence factor Mce family protein</fullName>
    </submittedName>
</protein>
<proteinExistence type="predicted"/>
<dbReference type="NCBIfam" id="TIGR00996">
    <property type="entry name" value="Mtu_fam_mce"/>
    <property type="match status" value="1"/>
</dbReference>
<dbReference type="RefSeq" id="WP_344732636.1">
    <property type="nucleotide sequence ID" value="NZ_BAAAZH010000011.1"/>
</dbReference>
<reference evidence="4" key="1">
    <citation type="journal article" date="2019" name="Int. J. Syst. Evol. Microbiol.">
        <title>The Global Catalogue of Microorganisms (GCM) 10K type strain sequencing project: providing services to taxonomists for standard genome sequencing and annotation.</title>
        <authorList>
            <consortium name="The Broad Institute Genomics Platform"/>
            <consortium name="The Broad Institute Genome Sequencing Center for Infectious Disease"/>
            <person name="Wu L."/>
            <person name="Ma J."/>
        </authorList>
    </citation>
    <scope>NUCLEOTIDE SEQUENCE [LARGE SCALE GENOMIC DNA]</scope>
    <source>
        <strain evidence="4">JCM 16703</strain>
    </source>
</reference>
<gene>
    <name evidence="3" type="ORF">GCM10022215_14590</name>
</gene>
<keyword evidence="4" id="KW-1185">Reference proteome</keyword>